<dbReference type="Gene3D" id="2.130.10.10">
    <property type="entry name" value="YVTN repeat-like/Quinoprotein amine dehydrogenase"/>
    <property type="match status" value="3"/>
</dbReference>
<comment type="caution">
    <text evidence="6">The sequence shown here is derived from an EMBL/GenBank/DDBJ whole genome shotgun (WGS) entry which is preliminary data.</text>
</comment>
<evidence type="ECO:0008006" key="8">
    <source>
        <dbReference type="Google" id="ProtNLM"/>
    </source>
</evidence>
<dbReference type="PANTHER" id="PTHR10644">
    <property type="entry name" value="DNA REPAIR/RNA PROCESSING CPSF FAMILY"/>
    <property type="match status" value="1"/>
</dbReference>
<name>A0A8K0PCK9_9PEZI</name>
<dbReference type="Pfam" id="PF10433">
    <property type="entry name" value="Beta-prop_RSE1_1st"/>
    <property type="match status" value="1"/>
</dbReference>
<protein>
    <recommendedName>
        <fullName evidence="8">Protein CFT1</fullName>
    </recommendedName>
</protein>
<evidence type="ECO:0000259" key="4">
    <source>
        <dbReference type="Pfam" id="PF10433"/>
    </source>
</evidence>
<dbReference type="InterPro" id="IPR058543">
    <property type="entry name" value="Beta-prop_RSE1/DDB1/CPSF1_2nd"/>
</dbReference>
<dbReference type="Pfam" id="PF23726">
    <property type="entry name" value="Beta-prop_RSE1_2nd"/>
    <property type="match status" value="1"/>
</dbReference>
<dbReference type="Gene3D" id="1.10.150.910">
    <property type="match status" value="1"/>
</dbReference>
<feature type="domain" description="RSE1/DDB1/CPSF1 C-terminal" evidence="3">
    <location>
        <begin position="982"/>
        <end position="1308"/>
    </location>
</feature>
<dbReference type="OrthoDB" id="6109at2759"/>
<evidence type="ECO:0000259" key="3">
    <source>
        <dbReference type="Pfam" id="PF03178"/>
    </source>
</evidence>
<accession>A0A8K0PCK9</accession>
<feature type="domain" description="RSE1/DDB1/CPSF1 first beta-propeller" evidence="4">
    <location>
        <begin position="12"/>
        <end position="425"/>
    </location>
</feature>
<sequence>MQCYSELLPPTAVTHAISLRFLNRAHTNLVVAKTSLLQIFEVKTRPAWSREDEDPASPKLVLVGEYPLAGVVTSLAKVKAADTKTGGEALLVSFKDAKVSLLEWDPESHRISTISIHYYEGGKVQLAPFEPPLSDCDSKLVVDPRSRCAALRFATRHLAILPFRQHDEDIADIEDDFLDERKSNGVTTNGDSGPADQRNTPYAASFVLPLTALDPGLTHPVDIAFLYEYREPTFGVVCGNRHASSVLLDERKDPLSYSVITLDLEQKASTTLLSVKGLPFDIWKVIPLAPPIGGSLLVGQNELVHIDQSGKTNAVGVNEFARECSDFSIADQSYLNMRLENSCIEVLNSDTGDLLIVLDDGRLAILSFRIDGRTVSGLNVHLVNEAHGGRMLSPAATAIASLPDQRIFVGSEAGNANLLSWTAQATQQARKRSHAQMLGEDIGLDIDDEDLADIDDADDDLYGEETLTKSTAHRVSKAIAPSSYMFSSIDTLDTLAPIHSVAIGRTSTKRAQAGSPPLDLLMSVGQAQSSRLVKLAKDITAEVLHEDTDSKALNSFAFRTTNDADGTKSYVVLSEVSTEDSEVTRLFRVNETLDDGPWTEVVDSEFEREGRTLNVCTLATSQRTIHVRDSEVRTYDTDLGLSQIFPVMDASTEDELQVVHSSFCDPYLLLLRSDSSVQLLKADDEGELEEVDGGDFMQSTKWLSACVYHTSGHHPQHLCALLNETGGLTIFELPDFHEPAYQAPNLAALPPVLTTEDRQRRAATRDTLAEILLADLGDENHRSPYLVVRSSTDEIILYEPFYLRQGGTAVTPGFCDGLRFRKVPGLHIPRYDEESESFKAAPMVALKAAGLSTIFVSGPSPSFIIKTASTLPRVVDFRGRPIKFLCGSDAPWCSQGFIYGDTNNVLRHGIFPLNASFSVSSCVSNALLPLPVGHQIHDIAYHSDRNLYVFLSSTSIDYVSAEEDLAIQESESAILLRPQSRKYHIHLLDPPTSNIISSHSLPQYEIATSLSIAPLEISEITHNHRLLISVGTITNRSDAYGDKGGLYVFDIIPVVPSPSAPETCFALDLISREETRAPITALTGIAGLVGTAQGQKLMWRGLREDGQNLPVAFLDFLTYTTCIKTLGNSRMWLATDAWKGMWFGGYIEEPPRIHVFGKTKPKGGLVTAEFLPFDKGLFLLAVDERCRLQIWAYEPEHPKSLGGVRLVEKSTFELGHLVTGMRLLPSSVPEREGEEEKLHQVLTWARSGQIGLITPLDEARYRRLSALQSQLTNVLEHPAGLNPRAYRNVKSEDGGGRGVVDGDLIRRVGELGAGRRSEVVGRVGDWWEVRGDLEVVGGRGLNYF</sequence>
<proteinExistence type="predicted"/>
<dbReference type="InterPro" id="IPR015943">
    <property type="entry name" value="WD40/YVTN_repeat-like_dom_sf"/>
</dbReference>
<dbReference type="GO" id="GO:0005634">
    <property type="term" value="C:nucleus"/>
    <property type="evidence" value="ECO:0007669"/>
    <property type="project" value="UniProtKB-SubCell"/>
</dbReference>
<evidence type="ECO:0000313" key="7">
    <source>
        <dbReference type="Proteomes" id="UP000809789"/>
    </source>
</evidence>
<dbReference type="InterPro" id="IPR050358">
    <property type="entry name" value="RSE1/DDB1/CFT1"/>
</dbReference>
<dbReference type="GO" id="GO:0003676">
    <property type="term" value="F:nucleic acid binding"/>
    <property type="evidence" value="ECO:0007669"/>
    <property type="project" value="InterPro"/>
</dbReference>
<evidence type="ECO:0000256" key="1">
    <source>
        <dbReference type="ARBA" id="ARBA00004123"/>
    </source>
</evidence>
<keyword evidence="7" id="KW-1185">Reference proteome</keyword>
<reference evidence="6" key="1">
    <citation type="submission" date="2021-07" db="EMBL/GenBank/DDBJ databases">
        <title>Elsinoe batatas strain:CRI-CJ2 Genome sequencing and assembly.</title>
        <authorList>
            <person name="Huang L."/>
        </authorList>
    </citation>
    <scope>NUCLEOTIDE SEQUENCE</scope>
    <source>
        <strain evidence="6">CRI-CJ2</strain>
    </source>
</reference>
<evidence type="ECO:0000259" key="5">
    <source>
        <dbReference type="Pfam" id="PF23726"/>
    </source>
</evidence>
<feature type="domain" description="RSE1/DDB1/CPSF1 second beta-propeller" evidence="5">
    <location>
        <begin position="565"/>
        <end position="907"/>
    </location>
</feature>
<dbReference type="InterPro" id="IPR004871">
    <property type="entry name" value="RSE1/DDB1/CPSF1_C"/>
</dbReference>
<dbReference type="InterPro" id="IPR018846">
    <property type="entry name" value="Beta-prop_RSE1/DDB1/CPSF1_1st"/>
</dbReference>
<evidence type="ECO:0000313" key="6">
    <source>
        <dbReference type="EMBL" id="KAG8623657.1"/>
    </source>
</evidence>
<dbReference type="Pfam" id="PF03178">
    <property type="entry name" value="CPSF_A"/>
    <property type="match status" value="1"/>
</dbReference>
<dbReference type="Proteomes" id="UP000809789">
    <property type="component" value="Unassembled WGS sequence"/>
</dbReference>
<evidence type="ECO:0000256" key="2">
    <source>
        <dbReference type="ARBA" id="ARBA00023242"/>
    </source>
</evidence>
<keyword evidence="2" id="KW-0539">Nucleus</keyword>
<gene>
    <name evidence="6" type="ORF">KVT40_008633</name>
</gene>
<dbReference type="EMBL" id="JAESVG020000010">
    <property type="protein sequence ID" value="KAG8623657.1"/>
    <property type="molecule type" value="Genomic_DNA"/>
</dbReference>
<comment type="subcellular location">
    <subcellularLocation>
        <location evidence="1">Nucleus</location>
    </subcellularLocation>
</comment>
<organism evidence="6 7">
    <name type="scientific">Elsinoe batatas</name>
    <dbReference type="NCBI Taxonomy" id="2601811"/>
    <lineage>
        <taxon>Eukaryota</taxon>
        <taxon>Fungi</taxon>
        <taxon>Dikarya</taxon>
        <taxon>Ascomycota</taxon>
        <taxon>Pezizomycotina</taxon>
        <taxon>Dothideomycetes</taxon>
        <taxon>Dothideomycetidae</taxon>
        <taxon>Myriangiales</taxon>
        <taxon>Elsinoaceae</taxon>
        <taxon>Elsinoe</taxon>
    </lineage>
</organism>